<dbReference type="InterPro" id="IPR008145">
    <property type="entry name" value="GK/Ca_channel_bsu"/>
</dbReference>
<dbReference type="Proteomes" id="UP001147653">
    <property type="component" value="Unassembled WGS sequence"/>
</dbReference>
<dbReference type="RefSeq" id="WP_270028902.1">
    <property type="nucleotide sequence ID" value="NZ_JAPDDP010000076.1"/>
</dbReference>
<evidence type="ECO:0000256" key="2">
    <source>
        <dbReference type="ARBA" id="ARBA00004496"/>
    </source>
</evidence>
<dbReference type="Pfam" id="PF00625">
    <property type="entry name" value="Guanylate_kin"/>
    <property type="match status" value="1"/>
</dbReference>
<dbReference type="SUPFAM" id="SSF52540">
    <property type="entry name" value="P-loop containing nucleoside triphosphate hydrolases"/>
    <property type="match status" value="1"/>
</dbReference>
<reference evidence="15" key="1">
    <citation type="submission" date="2022-10" db="EMBL/GenBank/DDBJ databases">
        <title>The WGS of Solirubrobacter phytolaccae KCTC 29190.</title>
        <authorList>
            <person name="Jiang Z."/>
        </authorList>
    </citation>
    <scope>NUCLEOTIDE SEQUENCE</scope>
    <source>
        <strain evidence="15">KCTC 29190</strain>
    </source>
</reference>
<accession>A0A9X3NDH0</accession>
<comment type="caution">
    <text evidence="15">The sequence shown here is derived from an EMBL/GenBank/DDBJ whole genome shotgun (WGS) entry which is preliminary data.</text>
</comment>
<evidence type="ECO:0000256" key="11">
    <source>
        <dbReference type="ARBA" id="ARBA00030128"/>
    </source>
</evidence>
<dbReference type="PANTHER" id="PTHR23117:SF13">
    <property type="entry name" value="GUANYLATE KINASE"/>
    <property type="match status" value="1"/>
</dbReference>
<proteinExistence type="inferred from homology"/>
<dbReference type="AlphaFoldDB" id="A0A9X3NDH0"/>
<evidence type="ECO:0000256" key="4">
    <source>
        <dbReference type="ARBA" id="ARBA00012961"/>
    </source>
</evidence>
<name>A0A9X3NDH0_9ACTN</name>
<evidence type="ECO:0000256" key="10">
    <source>
        <dbReference type="ARBA" id="ARBA00022840"/>
    </source>
</evidence>
<comment type="catalytic activity">
    <reaction evidence="12 13">
        <text>GMP + ATP = GDP + ADP</text>
        <dbReference type="Rhea" id="RHEA:20780"/>
        <dbReference type="ChEBI" id="CHEBI:30616"/>
        <dbReference type="ChEBI" id="CHEBI:58115"/>
        <dbReference type="ChEBI" id="CHEBI:58189"/>
        <dbReference type="ChEBI" id="CHEBI:456216"/>
        <dbReference type="EC" id="2.7.4.8"/>
    </reaction>
</comment>
<dbReference type="EMBL" id="JAPDDP010000076">
    <property type="protein sequence ID" value="MDA0184448.1"/>
    <property type="molecule type" value="Genomic_DNA"/>
</dbReference>
<dbReference type="InterPro" id="IPR027417">
    <property type="entry name" value="P-loop_NTPase"/>
</dbReference>
<dbReference type="EC" id="2.7.4.8" evidence="4 13"/>
<dbReference type="NCBIfam" id="TIGR03263">
    <property type="entry name" value="guanyl_kin"/>
    <property type="match status" value="1"/>
</dbReference>
<evidence type="ECO:0000256" key="3">
    <source>
        <dbReference type="ARBA" id="ARBA00005790"/>
    </source>
</evidence>
<feature type="domain" description="Guanylate kinase-like" evidence="14">
    <location>
        <begin position="3"/>
        <end position="181"/>
    </location>
</feature>
<dbReference type="PROSITE" id="PS00856">
    <property type="entry name" value="GUANYLATE_KINASE_1"/>
    <property type="match status" value="1"/>
</dbReference>
<evidence type="ECO:0000256" key="9">
    <source>
        <dbReference type="ARBA" id="ARBA00022777"/>
    </source>
</evidence>
<evidence type="ECO:0000256" key="12">
    <source>
        <dbReference type="ARBA" id="ARBA00048594"/>
    </source>
</evidence>
<keyword evidence="16" id="KW-1185">Reference proteome</keyword>
<feature type="binding site" evidence="13">
    <location>
        <begin position="10"/>
        <end position="17"/>
    </location>
    <ligand>
        <name>ATP</name>
        <dbReference type="ChEBI" id="CHEBI:30616"/>
    </ligand>
</feature>
<evidence type="ECO:0000256" key="6">
    <source>
        <dbReference type="ARBA" id="ARBA00022490"/>
    </source>
</evidence>
<comment type="function">
    <text evidence="1 13">Essential for recycling GMP and indirectly, cGMP.</text>
</comment>
<dbReference type="FunFam" id="3.30.63.10:FF:000005">
    <property type="entry name" value="Guanylate kinase"/>
    <property type="match status" value="1"/>
</dbReference>
<sequence>MPGKIFVITGPSGVGKGTLIRTLLERMPELELAVSATTRSPRPGEEHGVHYHFLDDLEFDRRVVDGDFVEHAEYSGRRYGTLRSELEKRVAAEHSVVLEIEVQGARQIAQTLPDAVRIFIAPPNEETLRLRLIGRGTDDADQIERRLGVAKAELAAQDEFAHVVENDRLDEAVGALEQIVRGA</sequence>
<keyword evidence="9 13" id="KW-0418">Kinase</keyword>
<keyword evidence="8 13" id="KW-0547">Nucleotide-binding</keyword>
<evidence type="ECO:0000256" key="1">
    <source>
        <dbReference type="ARBA" id="ARBA00003531"/>
    </source>
</evidence>
<dbReference type="PROSITE" id="PS50052">
    <property type="entry name" value="GUANYLATE_KINASE_2"/>
    <property type="match status" value="1"/>
</dbReference>
<dbReference type="PANTHER" id="PTHR23117">
    <property type="entry name" value="GUANYLATE KINASE-RELATED"/>
    <property type="match status" value="1"/>
</dbReference>
<evidence type="ECO:0000256" key="7">
    <source>
        <dbReference type="ARBA" id="ARBA00022679"/>
    </source>
</evidence>
<dbReference type="GO" id="GO:0004385">
    <property type="term" value="F:GMP kinase activity"/>
    <property type="evidence" value="ECO:0007669"/>
    <property type="project" value="UniProtKB-UniRule"/>
</dbReference>
<dbReference type="InterPro" id="IPR008144">
    <property type="entry name" value="Guanylate_kin-like_dom"/>
</dbReference>
<dbReference type="Gene3D" id="3.40.50.300">
    <property type="entry name" value="P-loop containing nucleotide triphosphate hydrolases"/>
    <property type="match status" value="1"/>
</dbReference>
<dbReference type="SMART" id="SM00072">
    <property type="entry name" value="GuKc"/>
    <property type="match status" value="1"/>
</dbReference>
<dbReference type="Gene3D" id="3.30.63.10">
    <property type="entry name" value="Guanylate Kinase phosphate binding domain"/>
    <property type="match status" value="1"/>
</dbReference>
<keyword evidence="6 13" id="KW-0963">Cytoplasm</keyword>
<evidence type="ECO:0000313" key="15">
    <source>
        <dbReference type="EMBL" id="MDA0184448.1"/>
    </source>
</evidence>
<evidence type="ECO:0000313" key="16">
    <source>
        <dbReference type="Proteomes" id="UP001147653"/>
    </source>
</evidence>
<dbReference type="GO" id="GO:0005524">
    <property type="term" value="F:ATP binding"/>
    <property type="evidence" value="ECO:0007669"/>
    <property type="project" value="UniProtKB-UniRule"/>
</dbReference>
<dbReference type="CDD" id="cd00071">
    <property type="entry name" value="GMPK"/>
    <property type="match status" value="1"/>
</dbReference>
<evidence type="ECO:0000256" key="5">
    <source>
        <dbReference type="ARBA" id="ARBA00016296"/>
    </source>
</evidence>
<organism evidence="15 16">
    <name type="scientific">Solirubrobacter phytolaccae</name>
    <dbReference type="NCBI Taxonomy" id="1404360"/>
    <lineage>
        <taxon>Bacteria</taxon>
        <taxon>Bacillati</taxon>
        <taxon>Actinomycetota</taxon>
        <taxon>Thermoleophilia</taxon>
        <taxon>Solirubrobacterales</taxon>
        <taxon>Solirubrobacteraceae</taxon>
        <taxon>Solirubrobacter</taxon>
    </lineage>
</organism>
<dbReference type="HAMAP" id="MF_00328">
    <property type="entry name" value="Guanylate_kinase"/>
    <property type="match status" value="1"/>
</dbReference>
<evidence type="ECO:0000259" key="14">
    <source>
        <dbReference type="PROSITE" id="PS50052"/>
    </source>
</evidence>
<comment type="subcellular location">
    <subcellularLocation>
        <location evidence="2 13">Cytoplasm</location>
    </subcellularLocation>
</comment>
<evidence type="ECO:0000256" key="13">
    <source>
        <dbReference type="HAMAP-Rule" id="MF_00328"/>
    </source>
</evidence>
<comment type="similarity">
    <text evidence="3 13">Belongs to the guanylate kinase family.</text>
</comment>
<dbReference type="InterPro" id="IPR020590">
    <property type="entry name" value="Guanylate_kinase_CS"/>
</dbReference>
<keyword evidence="7 13" id="KW-0808">Transferase</keyword>
<dbReference type="InterPro" id="IPR017665">
    <property type="entry name" value="Guanylate_kinase"/>
</dbReference>
<evidence type="ECO:0000256" key="8">
    <source>
        <dbReference type="ARBA" id="ARBA00022741"/>
    </source>
</evidence>
<dbReference type="GO" id="GO:0005829">
    <property type="term" value="C:cytosol"/>
    <property type="evidence" value="ECO:0007669"/>
    <property type="project" value="TreeGrafter"/>
</dbReference>
<protein>
    <recommendedName>
        <fullName evidence="5 13">Guanylate kinase</fullName>
        <ecNumber evidence="4 13">2.7.4.8</ecNumber>
    </recommendedName>
    <alternativeName>
        <fullName evidence="11 13">GMP kinase</fullName>
    </alternativeName>
</protein>
<gene>
    <name evidence="13 15" type="primary">gmk</name>
    <name evidence="15" type="ORF">OJ997_29355</name>
</gene>
<keyword evidence="10 13" id="KW-0067">ATP-binding</keyword>